<name>A0A4Q1BSM9_TREME</name>
<gene>
    <name evidence="2" type="ORF">M231_01674</name>
</gene>
<feature type="transmembrane region" description="Helical" evidence="1">
    <location>
        <begin position="20"/>
        <end position="44"/>
    </location>
</feature>
<comment type="caution">
    <text evidence="2">The sequence shown here is derived from an EMBL/GenBank/DDBJ whole genome shotgun (WGS) entry which is preliminary data.</text>
</comment>
<dbReference type="InParanoid" id="A0A4Q1BSM9"/>
<dbReference type="EMBL" id="SDIL01000012">
    <property type="protein sequence ID" value="RXK41043.1"/>
    <property type="molecule type" value="Genomic_DNA"/>
</dbReference>
<dbReference type="OrthoDB" id="3251871at2759"/>
<evidence type="ECO:0000256" key="1">
    <source>
        <dbReference type="SAM" id="Phobius"/>
    </source>
</evidence>
<feature type="transmembrane region" description="Helical" evidence="1">
    <location>
        <begin position="136"/>
        <end position="155"/>
    </location>
</feature>
<feature type="transmembrane region" description="Helical" evidence="1">
    <location>
        <begin position="98"/>
        <end position="124"/>
    </location>
</feature>
<evidence type="ECO:0000313" key="2">
    <source>
        <dbReference type="EMBL" id="RXK41043.1"/>
    </source>
</evidence>
<protein>
    <recommendedName>
        <fullName evidence="4">G-protein coupled receptors family 1 profile domain-containing protein</fullName>
    </recommendedName>
</protein>
<feature type="transmembrane region" description="Helical" evidence="1">
    <location>
        <begin position="329"/>
        <end position="350"/>
    </location>
</feature>
<organism evidence="2 3">
    <name type="scientific">Tremella mesenterica</name>
    <name type="common">Jelly fungus</name>
    <dbReference type="NCBI Taxonomy" id="5217"/>
    <lineage>
        <taxon>Eukaryota</taxon>
        <taxon>Fungi</taxon>
        <taxon>Dikarya</taxon>
        <taxon>Basidiomycota</taxon>
        <taxon>Agaricomycotina</taxon>
        <taxon>Tremellomycetes</taxon>
        <taxon>Tremellales</taxon>
        <taxon>Tremellaceae</taxon>
        <taxon>Tremella</taxon>
    </lineage>
</organism>
<sequence>MNDLQPTASEPVPVNIGRHIMFAGVTFTIFCCLVVLASAAWVYTTPARKCLDRVSFRLFLWMMGAEIIRATLLIIFFGPMSEERTRIAKSPACGFGGWLFMSSRLFCNWICCCIGLNLCLTVVFQINPVRYRVERWYILGSLVLSLGVPVVPAILGHFGYDPYVQACYFAIVERGPRFRAMVLDLHAWQCLASIISTVCVGWSLVTIFRHGRATSQALSAGNILNRKLVRPSRFRRNSAPIPIPSPPDSPAQSKRRSILSLVPSIRTAEPTEMTVRPGGGVLLGDRFSSIALRVSLYPLALIFVNFWVVFGDVYLYALGFDKDGGFAMYIAFCVVFTSEGGLFALIGLLVDPCLRNGVKEAWKNRKRETDCESALTHEGATQIMSFQEMMGRPTLGKVDRTDTLEGKEMLMVIAETDEIVSLEEALAVVPSCGRGEVVLEDEAKVRL</sequence>
<evidence type="ECO:0000313" key="3">
    <source>
        <dbReference type="Proteomes" id="UP000289152"/>
    </source>
</evidence>
<keyword evidence="3" id="KW-1185">Reference proteome</keyword>
<proteinExistence type="predicted"/>
<keyword evidence="1" id="KW-0472">Membrane</keyword>
<keyword evidence="1" id="KW-0812">Transmembrane</keyword>
<dbReference type="AlphaFoldDB" id="A0A4Q1BSM9"/>
<feature type="transmembrane region" description="Helical" evidence="1">
    <location>
        <begin position="186"/>
        <end position="208"/>
    </location>
</feature>
<keyword evidence="1" id="KW-1133">Transmembrane helix</keyword>
<evidence type="ECO:0008006" key="4">
    <source>
        <dbReference type="Google" id="ProtNLM"/>
    </source>
</evidence>
<feature type="transmembrane region" description="Helical" evidence="1">
    <location>
        <begin position="296"/>
        <end position="317"/>
    </location>
</feature>
<dbReference type="Gene3D" id="1.20.1070.10">
    <property type="entry name" value="Rhodopsin 7-helix transmembrane proteins"/>
    <property type="match status" value="1"/>
</dbReference>
<dbReference type="Proteomes" id="UP000289152">
    <property type="component" value="Unassembled WGS sequence"/>
</dbReference>
<reference evidence="2 3" key="1">
    <citation type="submission" date="2016-06" db="EMBL/GenBank/DDBJ databases">
        <title>Evolution of pathogenesis and genome organization in the Tremellales.</title>
        <authorList>
            <person name="Cuomo C."/>
            <person name="Litvintseva A."/>
            <person name="Heitman J."/>
            <person name="Chen Y."/>
            <person name="Sun S."/>
            <person name="Springer D."/>
            <person name="Dromer F."/>
            <person name="Young S."/>
            <person name="Zeng Q."/>
            <person name="Chapman S."/>
            <person name="Gujja S."/>
            <person name="Saif S."/>
            <person name="Birren B."/>
        </authorList>
    </citation>
    <scope>NUCLEOTIDE SEQUENCE [LARGE SCALE GENOMIC DNA]</scope>
    <source>
        <strain evidence="2 3">ATCC 28783</strain>
    </source>
</reference>
<dbReference type="STRING" id="5217.A0A4Q1BSM9"/>
<accession>A0A4Q1BSM9</accession>
<feature type="transmembrane region" description="Helical" evidence="1">
    <location>
        <begin position="56"/>
        <end position="78"/>
    </location>
</feature>